<dbReference type="AlphaFoldDB" id="A0A1R0XRC1"/>
<dbReference type="Proteomes" id="UP000187439">
    <property type="component" value="Unassembled WGS sequence"/>
</dbReference>
<accession>A0A1R0XRC1</accession>
<proteinExistence type="predicted"/>
<comment type="caution">
    <text evidence="1">The sequence shown here is derived from an EMBL/GenBank/DDBJ whole genome shotgun (WGS) entry which is preliminary data.</text>
</comment>
<sequence>MQNMNSTKIGFYTMGNDNEREFQLAQLLCYALLNNIKSDQIVYYEDDTSEISSLCFLARYPIITTLIIYDSAGSISSTENVIQLFSIIRALHRIKIINLSEM</sequence>
<gene>
    <name evidence="1" type="ORF">BSK52_21275</name>
</gene>
<reference evidence="1 2" key="1">
    <citation type="submission" date="2016-10" db="EMBL/GenBank/DDBJ databases">
        <title>Paenibacillus species isolates.</title>
        <authorList>
            <person name="Beno S.M."/>
        </authorList>
    </citation>
    <scope>NUCLEOTIDE SEQUENCE [LARGE SCALE GENOMIC DNA]</scope>
    <source>
        <strain evidence="1 2">FSL H7-0710</strain>
    </source>
</reference>
<name>A0A1R0XRC1_9BACL</name>
<dbReference type="EMBL" id="MPTC01000022">
    <property type="protein sequence ID" value="OMD37529.1"/>
    <property type="molecule type" value="Genomic_DNA"/>
</dbReference>
<organism evidence="1 2">
    <name type="scientific">Paenibacillus odorifer</name>
    <dbReference type="NCBI Taxonomy" id="189426"/>
    <lineage>
        <taxon>Bacteria</taxon>
        <taxon>Bacillati</taxon>
        <taxon>Bacillota</taxon>
        <taxon>Bacilli</taxon>
        <taxon>Bacillales</taxon>
        <taxon>Paenibacillaceae</taxon>
        <taxon>Paenibacillus</taxon>
    </lineage>
</organism>
<evidence type="ECO:0000313" key="2">
    <source>
        <dbReference type="Proteomes" id="UP000187439"/>
    </source>
</evidence>
<protein>
    <submittedName>
        <fullName evidence="1">Uncharacterized protein</fullName>
    </submittedName>
</protein>
<evidence type="ECO:0000313" key="1">
    <source>
        <dbReference type="EMBL" id="OMD37529.1"/>
    </source>
</evidence>